<feature type="signal peptide" evidence="1">
    <location>
        <begin position="1"/>
        <end position="16"/>
    </location>
</feature>
<keyword evidence="1" id="KW-0732">Signal</keyword>
<dbReference type="Proteomes" id="UP000298663">
    <property type="component" value="Unassembled WGS sequence"/>
</dbReference>
<gene>
    <name evidence="2" type="ORF">L596_025052</name>
</gene>
<dbReference type="AlphaFoldDB" id="A0A4U5M6N4"/>
<dbReference type="OrthoDB" id="10323806at2759"/>
<proteinExistence type="predicted"/>
<accession>A0A4U5M6N4</accession>
<comment type="caution">
    <text evidence="2">The sequence shown here is derived from an EMBL/GenBank/DDBJ whole genome shotgun (WGS) entry which is preliminary data.</text>
</comment>
<evidence type="ECO:0000256" key="1">
    <source>
        <dbReference type="SAM" id="SignalP"/>
    </source>
</evidence>
<sequence length="196" mass="22665">MKWFVAFSLFLLSVQGRPSALMPGYDELTPEEKTILAFFPKFLFELILSLEGDEINAFVSVYYQAQEQNKSMDFETELEHIRKLSESAYMKALPYVHRLKAQLAKFSPKLMIAYESIIPASLDFNHDFVQQHVIQVAQTFHGLSKGDLKVLVETFPNFVRVINDKEFKTLMKDGLHMSETEQKRLADEFIESMGKL</sequence>
<dbReference type="EMBL" id="AZBU02000009">
    <property type="protein sequence ID" value="TKR64539.1"/>
    <property type="molecule type" value="Genomic_DNA"/>
</dbReference>
<reference evidence="2 3" key="1">
    <citation type="journal article" date="2015" name="Genome Biol.">
        <title>Comparative genomics of Steinernema reveals deeply conserved gene regulatory networks.</title>
        <authorList>
            <person name="Dillman A.R."/>
            <person name="Macchietto M."/>
            <person name="Porter C.F."/>
            <person name="Rogers A."/>
            <person name="Williams B."/>
            <person name="Antoshechkin I."/>
            <person name="Lee M.M."/>
            <person name="Goodwin Z."/>
            <person name="Lu X."/>
            <person name="Lewis E.E."/>
            <person name="Goodrich-Blair H."/>
            <person name="Stock S.P."/>
            <person name="Adams B.J."/>
            <person name="Sternberg P.W."/>
            <person name="Mortazavi A."/>
        </authorList>
    </citation>
    <scope>NUCLEOTIDE SEQUENCE [LARGE SCALE GENOMIC DNA]</scope>
    <source>
        <strain evidence="2 3">ALL</strain>
    </source>
</reference>
<evidence type="ECO:0000313" key="2">
    <source>
        <dbReference type="EMBL" id="TKR64539.1"/>
    </source>
</evidence>
<name>A0A4U5M6N4_STECR</name>
<organism evidence="2 3">
    <name type="scientific">Steinernema carpocapsae</name>
    <name type="common">Entomopathogenic nematode</name>
    <dbReference type="NCBI Taxonomy" id="34508"/>
    <lineage>
        <taxon>Eukaryota</taxon>
        <taxon>Metazoa</taxon>
        <taxon>Ecdysozoa</taxon>
        <taxon>Nematoda</taxon>
        <taxon>Chromadorea</taxon>
        <taxon>Rhabditida</taxon>
        <taxon>Tylenchina</taxon>
        <taxon>Panagrolaimomorpha</taxon>
        <taxon>Strongyloidoidea</taxon>
        <taxon>Steinernematidae</taxon>
        <taxon>Steinernema</taxon>
    </lineage>
</organism>
<evidence type="ECO:0008006" key="4">
    <source>
        <dbReference type="Google" id="ProtNLM"/>
    </source>
</evidence>
<feature type="chain" id="PRO_5020340527" description="Fatty-acid and retinol-binding protein 1" evidence="1">
    <location>
        <begin position="17"/>
        <end position="196"/>
    </location>
</feature>
<protein>
    <recommendedName>
        <fullName evidence="4">Fatty-acid and retinol-binding protein 1</fullName>
    </recommendedName>
</protein>
<reference evidence="2 3" key="2">
    <citation type="journal article" date="2019" name="G3 (Bethesda)">
        <title>Hybrid Assembly of the Genome of the Entomopathogenic Nematode Steinernema carpocapsae Identifies the X-Chromosome.</title>
        <authorList>
            <person name="Serra L."/>
            <person name="Macchietto M."/>
            <person name="Macias-Munoz A."/>
            <person name="McGill C.J."/>
            <person name="Rodriguez I.M."/>
            <person name="Rodriguez B."/>
            <person name="Murad R."/>
            <person name="Mortazavi A."/>
        </authorList>
    </citation>
    <scope>NUCLEOTIDE SEQUENCE [LARGE SCALE GENOMIC DNA]</scope>
    <source>
        <strain evidence="2 3">ALL</strain>
    </source>
</reference>
<evidence type="ECO:0000313" key="3">
    <source>
        <dbReference type="Proteomes" id="UP000298663"/>
    </source>
</evidence>
<keyword evidence="3" id="KW-1185">Reference proteome</keyword>